<evidence type="ECO:0000256" key="1">
    <source>
        <dbReference type="SAM" id="MobiDB-lite"/>
    </source>
</evidence>
<proteinExistence type="predicted"/>
<feature type="domain" description="Putative host cell surface-exposed lipoprotein Ltp-like HTH region" evidence="3">
    <location>
        <begin position="105"/>
        <end position="145"/>
    </location>
</feature>
<name>A0A921ML17_9FIRM</name>
<keyword evidence="2" id="KW-0472">Membrane</keyword>
<dbReference type="Pfam" id="PF07553">
    <property type="entry name" value="Lipoprotein_Ltp"/>
    <property type="match status" value="3"/>
</dbReference>
<accession>A0A921ML17</accession>
<gene>
    <name evidence="4" type="ORF">K8V01_01745</name>
</gene>
<feature type="region of interest" description="Disordered" evidence="1">
    <location>
        <begin position="56"/>
        <end position="99"/>
    </location>
</feature>
<sequence length="243" mass="25694">MICKKCGTMYDSNFCPNCGAGNQNGGKKAGKFILVFAAIVVLMAIVAIIGGKDNTPNTADVPSDPPQTTQTPDQQTAGVTASTAPSVSQPQPAVEDDTAGETLGQKNARQAAEHYLSVMNFSASGLAEQLQFEGYSESDAAYAVAKCGADWNEQALGKALTYLATMPFSASGLQNQLTFEGFTADQAQYAVANCGADWNEQAAKKAQDYLDIMAFSRDSLLQQLQFEGYTAEQAEYGVTAVGY</sequence>
<keyword evidence="2" id="KW-1133">Transmembrane helix</keyword>
<dbReference type="AlphaFoldDB" id="A0A921ML17"/>
<feature type="compositionally biased region" description="Polar residues" evidence="1">
    <location>
        <begin position="77"/>
        <end position="91"/>
    </location>
</feature>
<feature type="transmembrane region" description="Helical" evidence="2">
    <location>
        <begin position="32"/>
        <end position="51"/>
    </location>
</feature>
<keyword evidence="4" id="KW-0449">Lipoprotein</keyword>
<dbReference type="InterPro" id="IPR011434">
    <property type="entry name" value="Ltp-like_HTH"/>
</dbReference>
<keyword evidence="2" id="KW-0812">Transmembrane</keyword>
<evidence type="ECO:0000259" key="3">
    <source>
        <dbReference type="Pfam" id="PF07553"/>
    </source>
</evidence>
<reference evidence="4" key="2">
    <citation type="submission" date="2021-09" db="EMBL/GenBank/DDBJ databases">
        <authorList>
            <person name="Gilroy R."/>
        </authorList>
    </citation>
    <scope>NUCLEOTIDE SEQUENCE</scope>
    <source>
        <strain evidence="4">CHK179-5677</strain>
    </source>
</reference>
<feature type="compositionally biased region" description="Low complexity" evidence="1">
    <location>
        <begin position="66"/>
        <end position="76"/>
    </location>
</feature>
<organism evidence="4 5">
    <name type="scientific">Pseudoflavonifractor capillosus</name>
    <dbReference type="NCBI Taxonomy" id="106588"/>
    <lineage>
        <taxon>Bacteria</taxon>
        <taxon>Bacillati</taxon>
        <taxon>Bacillota</taxon>
        <taxon>Clostridia</taxon>
        <taxon>Eubacteriales</taxon>
        <taxon>Oscillospiraceae</taxon>
        <taxon>Pseudoflavonifractor</taxon>
    </lineage>
</organism>
<reference evidence="4" key="1">
    <citation type="journal article" date="2021" name="PeerJ">
        <title>Extensive microbial diversity within the chicken gut microbiome revealed by metagenomics and culture.</title>
        <authorList>
            <person name="Gilroy R."/>
            <person name="Ravi A."/>
            <person name="Getino M."/>
            <person name="Pursley I."/>
            <person name="Horton D.L."/>
            <person name="Alikhan N.F."/>
            <person name="Baker D."/>
            <person name="Gharbi K."/>
            <person name="Hall N."/>
            <person name="Watson M."/>
            <person name="Adriaenssens E.M."/>
            <person name="Foster-Nyarko E."/>
            <person name="Jarju S."/>
            <person name="Secka A."/>
            <person name="Antonio M."/>
            <person name="Oren A."/>
            <person name="Chaudhuri R.R."/>
            <person name="La Ragione R."/>
            <person name="Hildebrand F."/>
            <person name="Pallen M.J."/>
        </authorList>
    </citation>
    <scope>NUCLEOTIDE SEQUENCE</scope>
    <source>
        <strain evidence="4">CHK179-5677</strain>
    </source>
</reference>
<comment type="caution">
    <text evidence="4">The sequence shown here is derived from an EMBL/GenBank/DDBJ whole genome shotgun (WGS) entry which is preliminary data.</text>
</comment>
<feature type="domain" description="Putative host cell surface-exposed lipoprotein Ltp-like HTH region" evidence="3">
    <location>
        <begin position="197"/>
        <end position="240"/>
    </location>
</feature>
<feature type="domain" description="Putative host cell surface-exposed lipoprotein Ltp-like HTH region" evidence="3">
    <location>
        <begin position="150"/>
        <end position="193"/>
    </location>
</feature>
<protein>
    <submittedName>
        <fullName evidence="4">Ltp family lipoprotein</fullName>
    </submittedName>
</protein>
<evidence type="ECO:0000313" key="5">
    <source>
        <dbReference type="Proteomes" id="UP000760668"/>
    </source>
</evidence>
<dbReference type="InterPro" id="IPR036388">
    <property type="entry name" value="WH-like_DNA-bd_sf"/>
</dbReference>
<dbReference type="RefSeq" id="WP_295368604.1">
    <property type="nucleotide sequence ID" value="NZ_DYUC01000016.1"/>
</dbReference>
<dbReference type="EMBL" id="DYUC01000016">
    <property type="protein sequence ID" value="HJG85744.1"/>
    <property type="molecule type" value="Genomic_DNA"/>
</dbReference>
<dbReference type="Gene3D" id="1.10.10.10">
    <property type="entry name" value="Winged helix-like DNA-binding domain superfamily/Winged helix DNA-binding domain"/>
    <property type="match status" value="3"/>
</dbReference>
<evidence type="ECO:0000256" key="2">
    <source>
        <dbReference type="SAM" id="Phobius"/>
    </source>
</evidence>
<dbReference type="Proteomes" id="UP000760668">
    <property type="component" value="Unassembled WGS sequence"/>
</dbReference>
<evidence type="ECO:0000313" key="4">
    <source>
        <dbReference type="EMBL" id="HJG85744.1"/>
    </source>
</evidence>